<reference evidence="2" key="2">
    <citation type="journal article" date="2021" name="PeerJ">
        <title>Extensive microbial diversity within the chicken gut microbiome revealed by metagenomics and culture.</title>
        <authorList>
            <person name="Gilroy R."/>
            <person name="Ravi A."/>
            <person name="Getino M."/>
            <person name="Pursley I."/>
            <person name="Horton D.L."/>
            <person name="Alikhan N.F."/>
            <person name="Baker D."/>
            <person name="Gharbi K."/>
            <person name="Hall N."/>
            <person name="Watson M."/>
            <person name="Adriaenssens E.M."/>
            <person name="Foster-Nyarko E."/>
            <person name="Jarju S."/>
            <person name="Secka A."/>
            <person name="Antonio M."/>
            <person name="Oren A."/>
            <person name="Chaudhuri R.R."/>
            <person name="La Ragione R."/>
            <person name="Hildebrand F."/>
            <person name="Pallen M.J."/>
        </authorList>
    </citation>
    <scope>NUCLEOTIDE SEQUENCE</scope>
    <source>
        <strain evidence="2">ChiHjej9B8-7071</strain>
    </source>
</reference>
<keyword evidence="1" id="KW-0472">Membrane</keyword>
<sequence>MQTVLAIVLGLTFGAAEIALLIYGVRRLGAGRLTVWPFIVQFLCPLAGLLLCAFLARERLALSAVVMVAVLLAGAVWEVLRLRRGKEKGRDSIGN</sequence>
<protein>
    <submittedName>
        <fullName evidence="2">Uncharacterized protein</fullName>
    </submittedName>
</protein>
<feature type="transmembrane region" description="Helical" evidence="1">
    <location>
        <begin position="62"/>
        <end position="80"/>
    </location>
</feature>
<evidence type="ECO:0000313" key="3">
    <source>
        <dbReference type="Proteomes" id="UP000824258"/>
    </source>
</evidence>
<name>A0A9D1D833_9FIRM</name>
<comment type="caution">
    <text evidence="2">The sequence shown here is derived from an EMBL/GenBank/DDBJ whole genome shotgun (WGS) entry which is preliminary data.</text>
</comment>
<feature type="transmembrane region" description="Helical" evidence="1">
    <location>
        <begin position="35"/>
        <end position="56"/>
    </location>
</feature>
<organism evidence="2 3">
    <name type="scientific">Candidatus Avoscillospira stercoripullorum</name>
    <dbReference type="NCBI Taxonomy" id="2840709"/>
    <lineage>
        <taxon>Bacteria</taxon>
        <taxon>Bacillati</taxon>
        <taxon>Bacillota</taxon>
        <taxon>Clostridia</taxon>
        <taxon>Eubacteriales</taxon>
        <taxon>Oscillospiraceae</taxon>
        <taxon>Oscillospiraceae incertae sedis</taxon>
        <taxon>Candidatus Avoscillospira</taxon>
    </lineage>
</organism>
<reference evidence="2" key="1">
    <citation type="submission" date="2020-10" db="EMBL/GenBank/DDBJ databases">
        <authorList>
            <person name="Gilroy R."/>
        </authorList>
    </citation>
    <scope>NUCLEOTIDE SEQUENCE</scope>
    <source>
        <strain evidence="2">ChiHjej9B8-7071</strain>
    </source>
</reference>
<dbReference type="SUPFAM" id="SSF103481">
    <property type="entry name" value="Multidrug resistance efflux transporter EmrE"/>
    <property type="match status" value="1"/>
</dbReference>
<evidence type="ECO:0000256" key="1">
    <source>
        <dbReference type="SAM" id="Phobius"/>
    </source>
</evidence>
<keyword evidence="1" id="KW-1133">Transmembrane helix</keyword>
<dbReference type="Proteomes" id="UP000824258">
    <property type="component" value="Unassembled WGS sequence"/>
</dbReference>
<feature type="transmembrane region" description="Helical" evidence="1">
    <location>
        <begin position="6"/>
        <end position="23"/>
    </location>
</feature>
<accession>A0A9D1D833</accession>
<dbReference type="EMBL" id="DVGD01000250">
    <property type="protein sequence ID" value="HIR10268.1"/>
    <property type="molecule type" value="Genomic_DNA"/>
</dbReference>
<dbReference type="InterPro" id="IPR037185">
    <property type="entry name" value="EmrE-like"/>
</dbReference>
<dbReference type="AlphaFoldDB" id="A0A9D1D833"/>
<proteinExistence type="predicted"/>
<keyword evidence="1" id="KW-0812">Transmembrane</keyword>
<evidence type="ECO:0000313" key="2">
    <source>
        <dbReference type="EMBL" id="HIR10268.1"/>
    </source>
</evidence>
<gene>
    <name evidence="2" type="ORF">IAA70_07670</name>
</gene>